<keyword evidence="1" id="KW-0732">Signal</keyword>
<dbReference type="AlphaFoldDB" id="A0A838L702"/>
<gene>
    <name evidence="2" type="ORF">HZF05_13450</name>
</gene>
<dbReference type="EMBL" id="JACEIB010000008">
    <property type="protein sequence ID" value="MBA2935101.1"/>
    <property type="molecule type" value="Genomic_DNA"/>
</dbReference>
<evidence type="ECO:0000313" key="2">
    <source>
        <dbReference type="EMBL" id="MBA2935101.1"/>
    </source>
</evidence>
<comment type="caution">
    <text evidence="2">The sequence shown here is derived from an EMBL/GenBank/DDBJ whole genome shotgun (WGS) entry which is preliminary data.</text>
</comment>
<dbReference type="Proteomes" id="UP000570166">
    <property type="component" value="Unassembled WGS sequence"/>
</dbReference>
<name>A0A838L702_9SPHN</name>
<keyword evidence="3" id="KW-1185">Reference proteome</keyword>
<sequence>MIAQRVAAVAVFAMFASAPLFAQDAAPAAPTAAPAPPAKPVKEKKVCRSEAVLGSNLPNVTCHTKGEWAAIDGQNRANVQNMRDAGGFTPH</sequence>
<feature type="chain" id="PRO_5032582500" evidence="1">
    <location>
        <begin position="23"/>
        <end position="91"/>
    </location>
</feature>
<reference evidence="2 3" key="1">
    <citation type="submission" date="2020-07" db="EMBL/GenBank/DDBJ databases">
        <authorList>
            <person name="Sun Q."/>
        </authorList>
    </citation>
    <scope>NUCLEOTIDE SEQUENCE [LARGE SCALE GENOMIC DNA]</scope>
    <source>
        <strain evidence="2 3">CGMCC 1.13654</strain>
    </source>
</reference>
<evidence type="ECO:0000313" key="3">
    <source>
        <dbReference type="Proteomes" id="UP000570166"/>
    </source>
</evidence>
<proteinExistence type="predicted"/>
<evidence type="ECO:0000256" key="1">
    <source>
        <dbReference type="SAM" id="SignalP"/>
    </source>
</evidence>
<protein>
    <submittedName>
        <fullName evidence="2">Uncharacterized protein</fullName>
    </submittedName>
</protein>
<organism evidence="2 3">
    <name type="scientific">Sphingomonas chungangi</name>
    <dbReference type="NCBI Taxonomy" id="2683589"/>
    <lineage>
        <taxon>Bacteria</taxon>
        <taxon>Pseudomonadati</taxon>
        <taxon>Pseudomonadota</taxon>
        <taxon>Alphaproteobacteria</taxon>
        <taxon>Sphingomonadales</taxon>
        <taxon>Sphingomonadaceae</taxon>
        <taxon>Sphingomonas</taxon>
    </lineage>
</organism>
<feature type="signal peptide" evidence="1">
    <location>
        <begin position="1"/>
        <end position="22"/>
    </location>
</feature>
<accession>A0A838L702</accession>
<dbReference type="RefSeq" id="WP_181638872.1">
    <property type="nucleotide sequence ID" value="NZ_JACEIB010000008.1"/>
</dbReference>